<dbReference type="GO" id="GO:0016020">
    <property type="term" value="C:membrane"/>
    <property type="evidence" value="ECO:0007669"/>
    <property type="project" value="UniProtKB-SubCell"/>
</dbReference>
<dbReference type="InterPro" id="IPR007016">
    <property type="entry name" value="O-antigen_ligase-rel_domated"/>
</dbReference>
<feature type="transmembrane region" description="Helical" evidence="5">
    <location>
        <begin position="266"/>
        <end position="285"/>
    </location>
</feature>
<evidence type="ECO:0000256" key="2">
    <source>
        <dbReference type="ARBA" id="ARBA00022692"/>
    </source>
</evidence>
<organism evidence="7 8">
    <name type="scientific">Silvibacterium bohemicum</name>
    <dbReference type="NCBI Taxonomy" id="1577686"/>
    <lineage>
        <taxon>Bacteria</taxon>
        <taxon>Pseudomonadati</taxon>
        <taxon>Acidobacteriota</taxon>
        <taxon>Terriglobia</taxon>
        <taxon>Terriglobales</taxon>
        <taxon>Acidobacteriaceae</taxon>
        <taxon>Silvibacterium</taxon>
    </lineage>
</organism>
<dbReference type="PANTHER" id="PTHR37422:SF17">
    <property type="entry name" value="O-ANTIGEN LIGASE"/>
    <property type="match status" value="1"/>
</dbReference>
<keyword evidence="4 5" id="KW-0472">Membrane</keyword>
<protein>
    <submittedName>
        <fullName evidence="7">O-antigen ligase</fullName>
    </submittedName>
</protein>
<evidence type="ECO:0000313" key="7">
    <source>
        <dbReference type="EMBL" id="MBB6145206.1"/>
    </source>
</evidence>
<evidence type="ECO:0000256" key="5">
    <source>
        <dbReference type="SAM" id="Phobius"/>
    </source>
</evidence>
<dbReference type="GO" id="GO:0016874">
    <property type="term" value="F:ligase activity"/>
    <property type="evidence" value="ECO:0007669"/>
    <property type="project" value="UniProtKB-KW"/>
</dbReference>
<accession>A0A841JV41</accession>
<dbReference type="Pfam" id="PF04932">
    <property type="entry name" value="Wzy_C"/>
    <property type="match status" value="1"/>
</dbReference>
<proteinExistence type="predicted"/>
<feature type="transmembrane region" description="Helical" evidence="5">
    <location>
        <begin position="70"/>
        <end position="87"/>
    </location>
</feature>
<feature type="transmembrane region" description="Helical" evidence="5">
    <location>
        <begin position="99"/>
        <end position="126"/>
    </location>
</feature>
<feature type="transmembrane region" description="Helical" evidence="5">
    <location>
        <begin position="32"/>
        <end position="50"/>
    </location>
</feature>
<evidence type="ECO:0000259" key="6">
    <source>
        <dbReference type="Pfam" id="PF04932"/>
    </source>
</evidence>
<dbReference type="AlphaFoldDB" id="A0A841JV41"/>
<feature type="transmembrane region" description="Helical" evidence="5">
    <location>
        <begin position="138"/>
        <end position="158"/>
    </location>
</feature>
<feature type="domain" description="O-antigen ligase-related" evidence="6">
    <location>
        <begin position="98"/>
        <end position="243"/>
    </location>
</feature>
<dbReference type="PANTHER" id="PTHR37422">
    <property type="entry name" value="TEICHURONIC ACID BIOSYNTHESIS PROTEIN TUAE"/>
    <property type="match status" value="1"/>
</dbReference>
<evidence type="ECO:0000256" key="4">
    <source>
        <dbReference type="ARBA" id="ARBA00023136"/>
    </source>
</evidence>
<keyword evidence="2 5" id="KW-0812">Transmembrane</keyword>
<keyword evidence="7" id="KW-0436">Ligase</keyword>
<evidence type="ECO:0000313" key="8">
    <source>
        <dbReference type="Proteomes" id="UP000538666"/>
    </source>
</evidence>
<comment type="subcellular location">
    <subcellularLocation>
        <location evidence="1">Membrane</location>
        <topology evidence="1">Multi-pass membrane protein</topology>
    </subcellularLocation>
</comment>
<reference evidence="7 8" key="1">
    <citation type="submission" date="2020-08" db="EMBL/GenBank/DDBJ databases">
        <title>Genomic Encyclopedia of Type Strains, Phase IV (KMG-IV): sequencing the most valuable type-strain genomes for metagenomic binning, comparative biology and taxonomic classification.</title>
        <authorList>
            <person name="Goeker M."/>
        </authorList>
    </citation>
    <scope>NUCLEOTIDE SEQUENCE [LARGE SCALE GENOMIC DNA]</scope>
    <source>
        <strain evidence="7 8">DSM 103733</strain>
    </source>
</reference>
<comment type="caution">
    <text evidence="7">The sequence shown here is derived from an EMBL/GenBank/DDBJ whole genome shotgun (WGS) entry which is preliminary data.</text>
</comment>
<feature type="transmembrane region" description="Helical" evidence="5">
    <location>
        <begin position="234"/>
        <end position="254"/>
    </location>
</feature>
<keyword evidence="8" id="KW-1185">Reference proteome</keyword>
<keyword evidence="3 5" id="KW-1133">Transmembrane helix</keyword>
<evidence type="ECO:0000256" key="3">
    <source>
        <dbReference type="ARBA" id="ARBA00022989"/>
    </source>
</evidence>
<sequence>MTLHIGLVLLGTTLVGLDLAVRRTLSEQLNLLIPVLGLITILSVLTELLAPGLMYHDSPAWQGAFEFKNVFGRFLALTAAAFLSYPVHSQKGAIVKGLAMVALVGIVIKGHSAGALLYVVLLILLYKGSAIFRWHRKILLIASVLLLMVAIPAIYYVSNNVEAAAALLGRDATLTGRTDLWDFAIKSVFQHPLLGHGYGAFWSPASHEAEAIRESIGWQAPTSHNGYLDLLLDFGLVGIGLYFTSYFVAVRRAVIVFRNARTEDAVWPMLFLIFIILCQLSEASIVHGNSIYWVLYISITFGLYNEVTADESSVARRDSLPNVEVTKTAMQY</sequence>
<dbReference type="RefSeq" id="WP_184084967.1">
    <property type="nucleotide sequence ID" value="NZ_JACHEK010000006.1"/>
</dbReference>
<dbReference type="Proteomes" id="UP000538666">
    <property type="component" value="Unassembled WGS sequence"/>
</dbReference>
<dbReference type="InterPro" id="IPR051533">
    <property type="entry name" value="WaaL-like"/>
</dbReference>
<dbReference type="EMBL" id="JACHEK010000006">
    <property type="protein sequence ID" value="MBB6145206.1"/>
    <property type="molecule type" value="Genomic_DNA"/>
</dbReference>
<gene>
    <name evidence="7" type="ORF">HNQ77_003164</name>
</gene>
<evidence type="ECO:0000256" key="1">
    <source>
        <dbReference type="ARBA" id="ARBA00004141"/>
    </source>
</evidence>
<name>A0A841JV41_9BACT</name>